<name>A0A3D8MBW3_9ALTE</name>
<dbReference type="OrthoDB" id="7067468at2"/>
<gene>
    <name evidence="1" type="ORF">DXV75_03275</name>
</gene>
<dbReference type="InterPro" id="IPR038338">
    <property type="entry name" value="PriC_sf"/>
</dbReference>
<dbReference type="Proteomes" id="UP000256561">
    <property type="component" value="Unassembled WGS sequence"/>
</dbReference>
<comment type="caution">
    <text evidence="1">The sequence shown here is derived from an EMBL/GenBank/DDBJ whole genome shotgun (WGS) entry which is preliminary data.</text>
</comment>
<dbReference type="EMBL" id="QRHA01000002">
    <property type="protein sequence ID" value="RDV28004.1"/>
    <property type="molecule type" value="Genomic_DNA"/>
</dbReference>
<evidence type="ECO:0008006" key="3">
    <source>
        <dbReference type="Google" id="ProtNLM"/>
    </source>
</evidence>
<evidence type="ECO:0000313" key="1">
    <source>
        <dbReference type="EMBL" id="RDV28004.1"/>
    </source>
</evidence>
<sequence>MQAIHTQLQETIQTLYRKALDADQSLDKLQQSQQGRFQAVFSEDSGFRTQSRRFSPYVQEIALDWQSLQKMSDTDAKQSLPALVKKIELMLTTLAQFKAALQ</sequence>
<reference evidence="2" key="1">
    <citation type="submission" date="2018-08" db="EMBL/GenBank/DDBJ databases">
        <authorList>
            <person name="Zhang J."/>
            <person name="Du Z.-J."/>
        </authorList>
    </citation>
    <scope>NUCLEOTIDE SEQUENCE [LARGE SCALE GENOMIC DNA]</scope>
    <source>
        <strain evidence="2">KCTC 52655</strain>
    </source>
</reference>
<evidence type="ECO:0000313" key="2">
    <source>
        <dbReference type="Proteomes" id="UP000256561"/>
    </source>
</evidence>
<dbReference type="Gene3D" id="1.20.1270.340">
    <property type="match status" value="1"/>
</dbReference>
<protein>
    <recommendedName>
        <fullName evidence="3">Prephenate dehydrogenase</fullName>
    </recommendedName>
</protein>
<organism evidence="1 2">
    <name type="scientific">Alteromonas aestuariivivens</name>
    <dbReference type="NCBI Taxonomy" id="1938339"/>
    <lineage>
        <taxon>Bacteria</taxon>
        <taxon>Pseudomonadati</taxon>
        <taxon>Pseudomonadota</taxon>
        <taxon>Gammaproteobacteria</taxon>
        <taxon>Alteromonadales</taxon>
        <taxon>Alteromonadaceae</taxon>
        <taxon>Alteromonas/Salinimonas group</taxon>
        <taxon>Alteromonas</taxon>
    </lineage>
</organism>
<dbReference type="RefSeq" id="WP_115591912.1">
    <property type="nucleotide sequence ID" value="NZ_QRHA01000002.1"/>
</dbReference>
<dbReference type="AlphaFoldDB" id="A0A3D8MBW3"/>
<proteinExistence type="predicted"/>
<accession>A0A3D8MBW3</accession>
<keyword evidence="2" id="KW-1185">Reference proteome</keyword>